<proteinExistence type="predicted"/>
<evidence type="ECO:0000256" key="2">
    <source>
        <dbReference type="ARBA" id="ARBA00022840"/>
    </source>
</evidence>
<dbReference type="InterPro" id="IPR001482">
    <property type="entry name" value="T2SS/T4SS_dom"/>
</dbReference>
<accession>A0A3B0RBP8</accession>
<dbReference type="InterPro" id="IPR007831">
    <property type="entry name" value="T2SS_GspE_N"/>
</dbReference>
<dbReference type="InterPro" id="IPR027417">
    <property type="entry name" value="P-loop_NTPase"/>
</dbReference>
<sequence length="542" mass="58066">MPQTATPSSMQDNWLQTSSLKQTDQDRVLQAMQQTGQSAAVIVRQLGLLSDQELAKSLADTYQLPLIAMDGFADNDPANGSLPQGFLRSNQACPVAVDDDGLTIALADPQNREVLEGIALATQANIRPAIATLSDIETALNRYFGENAAQDTDTNLNLNTSADADHLRDLASEAPVVRLVNEVISQAAASRASDIHIEPFRDHLRIRLRIDGVLHETEPPPLAMAKLMVSRVKIMADLDIAERRRPQDGRARVTIDGRGLDLRVATSPNVHGESVVIRLLEDRDADVRLTDLGLSQDNETLLQDRLANPYGLILVVGPTGGGKTTTLAASIATLNQPGRKIISIEDPVEYQIDGVVQIAVNAAIGLTFASALRSVLRHDPDVIVVGELRDTETAEIAVNAALTGHLVLATLHANTAAAAPARLVDMGVDPALLRSTLKLVIAQRLIRVSCTACKGKQPAKKTCKTCNATGYVGRSGLFELLDMQDDILALIRPGAAAPEFEAAARAAGFSNLMDNAKQKLSQGITDADELFRVLGTKIGNER</sequence>
<dbReference type="PANTHER" id="PTHR30258">
    <property type="entry name" value="TYPE II SECRETION SYSTEM PROTEIN GSPE-RELATED"/>
    <property type="match status" value="1"/>
</dbReference>
<dbReference type="PROSITE" id="PS00662">
    <property type="entry name" value="T2SP_E"/>
    <property type="match status" value="1"/>
</dbReference>
<organism evidence="4">
    <name type="scientific">hydrothermal vent metagenome</name>
    <dbReference type="NCBI Taxonomy" id="652676"/>
    <lineage>
        <taxon>unclassified sequences</taxon>
        <taxon>metagenomes</taxon>
        <taxon>ecological metagenomes</taxon>
    </lineage>
</organism>
<feature type="domain" description="Bacterial type II secretion system protein E" evidence="3">
    <location>
        <begin position="376"/>
        <end position="390"/>
    </location>
</feature>
<dbReference type="GO" id="GO:0005886">
    <property type="term" value="C:plasma membrane"/>
    <property type="evidence" value="ECO:0007669"/>
    <property type="project" value="TreeGrafter"/>
</dbReference>
<name>A0A3B0RBP8_9ZZZZ</name>
<dbReference type="SUPFAM" id="SSF160246">
    <property type="entry name" value="EspE N-terminal domain-like"/>
    <property type="match status" value="1"/>
</dbReference>
<dbReference type="GO" id="GO:0005524">
    <property type="term" value="F:ATP binding"/>
    <property type="evidence" value="ECO:0007669"/>
    <property type="project" value="UniProtKB-KW"/>
</dbReference>
<reference evidence="4" key="1">
    <citation type="submission" date="2018-06" db="EMBL/GenBank/DDBJ databases">
        <authorList>
            <person name="Zhirakovskaya E."/>
        </authorList>
    </citation>
    <scope>NUCLEOTIDE SEQUENCE</scope>
</reference>
<keyword evidence="1" id="KW-0547">Nucleotide-binding</keyword>
<evidence type="ECO:0000259" key="3">
    <source>
        <dbReference type="PROSITE" id="PS00662"/>
    </source>
</evidence>
<keyword evidence="2" id="KW-0067">ATP-binding</keyword>
<dbReference type="GO" id="GO:0016887">
    <property type="term" value="F:ATP hydrolysis activity"/>
    <property type="evidence" value="ECO:0007669"/>
    <property type="project" value="TreeGrafter"/>
</dbReference>
<dbReference type="InterPro" id="IPR037257">
    <property type="entry name" value="T2SS_E_N_sf"/>
</dbReference>
<dbReference type="FunFam" id="3.30.450.90:FF:000001">
    <property type="entry name" value="Type II secretion system ATPase GspE"/>
    <property type="match status" value="1"/>
</dbReference>
<evidence type="ECO:0000313" key="4">
    <source>
        <dbReference type="EMBL" id="VAV90530.1"/>
    </source>
</evidence>
<dbReference type="Gene3D" id="3.30.300.160">
    <property type="entry name" value="Type II secretion system, protein E, N-terminal domain"/>
    <property type="match status" value="1"/>
</dbReference>
<dbReference type="PANTHER" id="PTHR30258:SF2">
    <property type="entry name" value="COMG OPERON PROTEIN 1"/>
    <property type="match status" value="1"/>
</dbReference>
<dbReference type="Gene3D" id="3.40.50.300">
    <property type="entry name" value="P-loop containing nucleotide triphosphate hydrolases"/>
    <property type="match status" value="1"/>
</dbReference>
<dbReference type="AlphaFoldDB" id="A0A3B0RBP8"/>
<dbReference type="EMBL" id="UOEE01000113">
    <property type="protein sequence ID" value="VAV90530.1"/>
    <property type="molecule type" value="Genomic_DNA"/>
</dbReference>
<evidence type="ECO:0000256" key="1">
    <source>
        <dbReference type="ARBA" id="ARBA00022741"/>
    </source>
</evidence>
<dbReference type="Pfam" id="PF05157">
    <property type="entry name" value="MshEN"/>
    <property type="match status" value="1"/>
</dbReference>
<dbReference type="Pfam" id="PF00437">
    <property type="entry name" value="T2SSE"/>
    <property type="match status" value="1"/>
</dbReference>
<dbReference type="CDD" id="cd01129">
    <property type="entry name" value="PulE-GspE-like"/>
    <property type="match status" value="1"/>
</dbReference>
<dbReference type="Gene3D" id="3.30.450.90">
    <property type="match status" value="1"/>
</dbReference>
<protein>
    <submittedName>
        <fullName evidence="4">Type IV fimbrial assembly, ATPase PilB</fullName>
    </submittedName>
</protein>
<dbReference type="SUPFAM" id="SSF52540">
    <property type="entry name" value="P-loop containing nucleoside triphosphate hydrolases"/>
    <property type="match status" value="1"/>
</dbReference>
<gene>
    <name evidence="4" type="ORF">MNBD_ALPHA06-2214</name>
</gene>